<feature type="transmembrane region" description="Helical" evidence="1">
    <location>
        <begin position="103"/>
        <end position="124"/>
    </location>
</feature>
<dbReference type="EMBL" id="HBUF01236792">
    <property type="protein sequence ID" value="CAG6675472.1"/>
    <property type="molecule type" value="Transcribed_RNA"/>
</dbReference>
<feature type="transmembrane region" description="Helical" evidence="1">
    <location>
        <begin position="79"/>
        <end position="97"/>
    </location>
</feature>
<reference evidence="2" key="1">
    <citation type="submission" date="2021-05" db="EMBL/GenBank/DDBJ databases">
        <authorList>
            <person name="Alioto T."/>
            <person name="Alioto T."/>
            <person name="Gomez Garrido J."/>
        </authorList>
    </citation>
    <scope>NUCLEOTIDE SEQUENCE</scope>
</reference>
<accession>A0A8D8SX48</accession>
<dbReference type="EMBL" id="HBUF01236791">
    <property type="protein sequence ID" value="CAG6675470.1"/>
    <property type="molecule type" value="Transcribed_RNA"/>
</dbReference>
<dbReference type="AlphaFoldDB" id="A0A8D8SX48"/>
<evidence type="ECO:0000256" key="1">
    <source>
        <dbReference type="SAM" id="Phobius"/>
    </source>
</evidence>
<keyword evidence="1" id="KW-1133">Transmembrane helix</keyword>
<name>A0A8D8SX48_9HEMI</name>
<keyword evidence="1" id="KW-0812">Transmembrane</keyword>
<sequence>MGYEQGRPGGFHVKHAHVRWIVRVLSHCFVIQLSEAVIIRHMGCVVWCHAGLVCIFSTIPNDFSHIILNNKLKRVRNSFILFFVFSSILKHIVHVHHQGGAGFVNFRLCLFEFLFVIGRGLFFFQSLSSFQFG</sequence>
<organism evidence="2">
    <name type="scientific">Cacopsylla melanoneura</name>
    <dbReference type="NCBI Taxonomy" id="428564"/>
    <lineage>
        <taxon>Eukaryota</taxon>
        <taxon>Metazoa</taxon>
        <taxon>Ecdysozoa</taxon>
        <taxon>Arthropoda</taxon>
        <taxon>Hexapoda</taxon>
        <taxon>Insecta</taxon>
        <taxon>Pterygota</taxon>
        <taxon>Neoptera</taxon>
        <taxon>Paraneoptera</taxon>
        <taxon>Hemiptera</taxon>
        <taxon>Sternorrhyncha</taxon>
        <taxon>Psylloidea</taxon>
        <taxon>Psyllidae</taxon>
        <taxon>Psyllinae</taxon>
        <taxon>Cacopsylla</taxon>
    </lineage>
</organism>
<protein>
    <submittedName>
        <fullName evidence="2">Uncharacterized protein</fullName>
    </submittedName>
</protein>
<evidence type="ECO:0000313" key="2">
    <source>
        <dbReference type="EMBL" id="CAG6675472.1"/>
    </source>
</evidence>
<dbReference type="EMBL" id="HBUF01236793">
    <property type="protein sequence ID" value="CAG6675473.1"/>
    <property type="molecule type" value="Transcribed_RNA"/>
</dbReference>
<proteinExistence type="predicted"/>
<keyword evidence="1" id="KW-0472">Membrane</keyword>
<feature type="transmembrane region" description="Helical" evidence="1">
    <location>
        <begin position="38"/>
        <end position="59"/>
    </location>
</feature>